<feature type="domain" description="SWIM-type" evidence="3">
    <location>
        <begin position="13"/>
        <end position="48"/>
    </location>
</feature>
<dbReference type="PROSITE" id="PS50966">
    <property type="entry name" value="ZF_SWIM"/>
    <property type="match status" value="1"/>
</dbReference>
<evidence type="ECO:0000259" key="3">
    <source>
        <dbReference type="PROSITE" id="PS50966"/>
    </source>
</evidence>
<proteinExistence type="predicted"/>
<keyword evidence="1" id="KW-0479">Metal-binding</keyword>
<reference evidence="5" key="1">
    <citation type="submission" date="2022-11" db="UniProtKB">
        <authorList>
            <consortium name="WormBaseParasite"/>
        </authorList>
    </citation>
    <scope>IDENTIFICATION</scope>
</reference>
<keyword evidence="1" id="KW-0862">Zinc</keyword>
<dbReference type="GO" id="GO:0008270">
    <property type="term" value="F:zinc ion binding"/>
    <property type="evidence" value="ECO:0007669"/>
    <property type="project" value="UniProtKB-KW"/>
</dbReference>
<name>A0A914DHJ5_9BILA</name>
<dbReference type="AlphaFoldDB" id="A0A914DHJ5"/>
<evidence type="ECO:0000256" key="2">
    <source>
        <dbReference type="SAM" id="MobiDB-lite"/>
    </source>
</evidence>
<accession>A0A914DHJ5</accession>
<organism evidence="4 5">
    <name type="scientific">Acrobeloides nanus</name>
    <dbReference type="NCBI Taxonomy" id="290746"/>
    <lineage>
        <taxon>Eukaryota</taxon>
        <taxon>Metazoa</taxon>
        <taxon>Ecdysozoa</taxon>
        <taxon>Nematoda</taxon>
        <taxon>Chromadorea</taxon>
        <taxon>Rhabditida</taxon>
        <taxon>Tylenchina</taxon>
        <taxon>Cephalobomorpha</taxon>
        <taxon>Cephaloboidea</taxon>
        <taxon>Cephalobidae</taxon>
        <taxon>Acrobeloides</taxon>
    </lineage>
</organism>
<evidence type="ECO:0000256" key="1">
    <source>
        <dbReference type="PROSITE-ProRule" id="PRU00325"/>
    </source>
</evidence>
<dbReference type="Proteomes" id="UP000887540">
    <property type="component" value="Unplaced"/>
</dbReference>
<keyword evidence="4" id="KW-1185">Reference proteome</keyword>
<keyword evidence="1" id="KW-0863">Zinc-finger</keyword>
<feature type="region of interest" description="Disordered" evidence="2">
    <location>
        <begin position="56"/>
        <end position="80"/>
    </location>
</feature>
<sequence length="80" mass="9225">SWSEYQQNRLKFHTITPNIENRLYECTCPVGIRKKPCKHSTMLMVNDSIFSYPPSTVSKPIEAKRKRGRPSKATKALSKN</sequence>
<evidence type="ECO:0000313" key="4">
    <source>
        <dbReference type="Proteomes" id="UP000887540"/>
    </source>
</evidence>
<protein>
    <submittedName>
        <fullName evidence="5">SWIM-type domain-containing protein</fullName>
    </submittedName>
</protein>
<dbReference type="WBParaSite" id="ACRNAN_scaffold26213.g16249.t1">
    <property type="protein sequence ID" value="ACRNAN_scaffold26213.g16249.t1"/>
    <property type="gene ID" value="ACRNAN_scaffold26213.g16249"/>
</dbReference>
<evidence type="ECO:0000313" key="5">
    <source>
        <dbReference type="WBParaSite" id="ACRNAN_scaffold26213.g16249.t1"/>
    </source>
</evidence>
<dbReference type="InterPro" id="IPR007527">
    <property type="entry name" value="Znf_SWIM"/>
</dbReference>